<accession>A0AAU7EGA8</accession>
<reference evidence="1" key="1">
    <citation type="submission" date="2024-04" db="EMBL/GenBank/DDBJ databases">
        <title>Mariniflexile litorale, isolated from the shallow sediments of the Sea of Japan.</title>
        <authorList>
            <person name="Romanenko L."/>
            <person name="Isaeva M."/>
        </authorList>
    </citation>
    <scope>NUCLEOTIDE SEQUENCE [LARGE SCALE GENOMIC DNA]</scope>
    <source>
        <strain evidence="1">KMM 9835</strain>
    </source>
</reference>
<evidence type="ECO:0008006" key="3">
    <source>
        <dbReference type="Google" id="ProtNLM"/>
    </source>
</evidence>
<organism evidence="1 2">
    <name type="scientific">Mariniflexile litorale</name>
    <dbReference type="NCBI Taxonomy" id="3045158"/>
    <lineage>
        <taxon>Bacteria</taxon>
        <taxon>Pseudomonadati</taxon>
        <taxon>Bacteroidota</taxon>
        <taxon>Flavobacteriia</taxon>
        <taxon>Flavobacteriales</taxon>
        <taxon>Flavobacteriaceae</taxon>
        <taxon>Mariniflexile</taxon>
    </lineage>
</organism>
<dbReference type="Proteomes" id="UP001224325">
    <property type="component" value="Chromosome"/>
</dbReference>
<evidence type="ECO:0000313" key="1">
    <source>
        <dbReference type="EMBL" id="XBL15222.1"/>
    </source>
</evidence>
<protein>
    <recommendedName>
        <fullName evidence="3">Four helix bundle protein</fullName>
    </recommendedName>
</protein>
<dbReference type="RefSeq" id="WP_308990664.1">
    <property type="nucleotide sequence ID" value="NZ_CP155618.1"/>
</dbReference>
<gene>
    <name evidence="1" type="ORF">QLS71_004200</name>
</gene>
<name>A0AAU7EGA8_9FLAO</name>
<keyword evidence="2" id="KW-1185">Reference proteome</keyword>
<dbReference type="EMBL" id="CP155618">
    <property type="protein sequence ID" value="XBL15222.1"/>
    <property type="molecule type" value="Genomic_DNA"/>
</dbReference>
<dbReference type="KEGG" id="mlil:QLS71_004200"/>
<proteinExistence type="predicted"/>
<sequence length="36" mass="4138">MLAKDLGYIEDNQANVLIEKVNVIKSKSHQLKQKLK</sequence>
<dbReference type="AlphaFoldDB" id="A0AAU7EGA8"/>
<evidence type="ECO:0000313" key="2">
    <source>
        <dbReference type="Proteomes" id="UP001224325"/>
    </source>
</evidence>